<keyword evidence="1" id="KW-0808">Transferase</keyword>
<keyword evidence="5" id="KW-1185">Reference proteome</keyword>
<evidence type="ECO:0000313" key="4">
    <source>
        <dbReference type="EMBL" id="CAG8718895.1"/>
    </source>
</evidence>
<organism evidence="4 5">
    <name type="scientific">Gigaspora margarita</name>
    <dbReference type="NCBI Taxonomy" id="4874"/>
    <lineage>
        <taxon>Eukaryota</taxon>
        <taxon>Fungi</taxon>
        <taxon>Fungi incertae sedis</taxon>
        <taxon>Mucoromycota</taxon>
        <taxon>Glomeromycotina</taxon>
        <taxon>Glomeromycetes</taxon>
        <taxon>Diversisporales</taxon>
        <taxon>Gigasporaceae</taxon>
        <taxon>Gigaspora</taxon>
    </lineage>
</organism>
<feature type="domain" description="Erythromycin biosynthesis protein CIII-like C-terminal" evidence="3">
    <location>
        <begin position="306"/>
        <end position="407"/>
    </location>
</feature>
<evidence type="ECO:0000256" key="1">
    <source>
        <dbReference type="ARBA" id="ARBA00022679"/>
    </source>
</evidence>
<name>A0ABN7V3W5_GIGMA</name>
<dbReference type="PANTHER" id="PTHR48050:SF13">
    <property type="entry name" value="STEROL 3-BETA-GLUCOSYLTRANSFERASE UGT80A2"/>
    <property type="match status" value="1"/>
</dbReference>
<dbReference type="InterPro" id="IPR010610">
    <property type="entry name" value="EryCIII-like_C"/>
</dbReference>
<dbReference type="PANTHER" id="PTHR48050">
    <property type="entry name" value="STEROL 3-BETA-GLUCOSYLTRANSFERASE"/>
    <property type="match status" value="1"/>
</dbReference>
<dbReference type="CDD" id="cd03784">
    <property type="entry name" value="GT1_Gtf-like"/>
    <property type="match status" value="1"/>
</dbReference>
<dbReference type="SUPFAM" id="SSF53756">
    <property type="entry name" value="UDP-Glycosyltransferase/glycogen phosphorylase"/>
    <property type="match status" value="1"/>
</dbReference>
<evidence type="ECO:0000259" key="2">
    <source>
        <dbReference type="Pfam" id="PF03033"/>
    </source>
</evidence>
<evidence type="ECO:0000313" key="5">
    <source>
        <dbReference type="Proteomes" id="UP000789901"/>
    </source>
</evidence>
<proteinExistence type="predicted"/>
<dbReference type="Proteomes" id="UP000789901">
    <property type="component" value="Unassembled WGS sequence"/>
</dbReference>
<dbReference type="EMBL" id="CAJVQB010008439">
    <property type="protein sequence ID" value="CAG8718895.1"/>
    <property type="molecule type" value="Genomic_DNA"/>
</dbReference>
<dbReference type="Gene3D" id="3.40.50.2000">
    <property type="entry name" value="Glycogen Phosphorylase B"/>
    <property type="match status" value="2"/>
</dbReference>
<protein>
    <submittedName>
        <fullName evidence="4">6806_t:CDS:1</fullName>
    </submittedName>
</protein>
<accession>A0ABN7V3W5</accession>
<dbReference type="InterPro" id="IPR050426">
    <property type="entry name" value="Glycosyltransferase_28"/>
</dbReference>
<feature type="domain" description="Glycosyltransferase family 28 N-terminal" evidence="2">
    <location>
        <begin position="14"/>
        <end position="79"/>
    </location>
</feature>
<dbReference type="InterPro" id="IPR002213">
    <property type="entry name" value="UDP_glucos_trans"/>
</dbReference>
<comment type="caution">
    <text evidence="4">The sequence shown here is derived from an EMBL/GenBank/DDBJ whole genome shotgun (WGS) entry which is preliminary data.</text>
</comment>
<reference evidence="4 5" key="1">
    <citation type="submission" date="2021-06" db="EMBL/GenBank/DDBJ databases">
        <authorList>
            <person name="Kallberg Y."/>
            <person name="Tangrot J."/>
            <person name="Rosling A."/>
        </authorList>
    </citation>
    <scope>NUCLEOTIDE SEQUENCE [LARGE SCALE GENOMIC DNA]</scope>
    <source>
        <strain evidence="4 5">120-4 pot B 10/14</strain>
    </source>
</reference>
<evidence type="ECO:0000259" key="3">
    <source>
        <dbReference type="Pfam" id="PF06722"/>
    </source>
</evidence>
<gene>
    <name evidence="4" type="ORF">GMARGA_LOCUS13352</name>
</gene>
<dbReference type="Pfam" id="PF06722">
    <property type="entry name" value="EryCIII-like_C"/>
    <property type="match status" value="1"/>
</dbReference>
<sequence length="495" mass="55649">MSGITEPSPFAKKILFMAIGSMGDVLPFINLGVGFSRRGHNVIIAANLRFKKLIEARGFEFREITWDMQDEWENTDAGKRMVKHSGSIILGPPAMFSFLNQGIQKAYKDAENVLVNVDFVILGTGSTYMYPEVQKYGKLFIAVYCGSVGLLPIYNKRLKELGLERANTFPSLPGGAFDIDKVPVLHTLNKNLVQIPPNPNSVLKPTIFPYLFRNNPLEVQIDYPYLNIKDELENFKPPEDLVKWLNEGNKPIYFGYGSMHSFSDVESRVRIWLDVMDKLSIKHRALFSGVGSVRIPELRKAVSSGRIFLVGHVPHSWLFPRVYCVVHHGGAGTTHNVARAGVPSVVVPHFADQPWWASILNYHGLAPNNGIPSQSVTSDKLYKALFKVLTDEKIHDNAQSLGKKIKSEHVKSAPISNIVLFIEQYWSRNKWDVISLDDNESIASIESKDYIESEGSNDTDDTIDTEEFVRANDDNIVKQKFIEPEFVKPDIIAVA</sequence>
<dbReference type="Pfam" id="PF03033">
    <property type="entry name" value="Glyco_transf_28"/>
    <property type="match status" value="1"/>
</dbReference>
<dbReference type="InterPro" id="IPR004276">
    <property type="entry name" value="GlycoTrans_28_N"/>
</dbReference>